<dbReference type="EMBL" id="CYZU01000033">
    <property type="protein sequence ID" value="CUO77086.1"/>
    <property type="molecule type" value="Genomic_DNA"/>
</dbReference>
<evidence type="ECO:0000256" key="6">
    <source>
        <dbReference type="SAM" id="Phobius"/>
    </source>
</evidence>
<feature type="transmembrane region" description="Helical" evidence="6">
    <location>
        <begin position="7"/>
        <end position="33"/>
    </location>
</feature>
<accession>A0A174HU08</accession>
<gene>
    <name evidence="7" type="ORF">ERS852491_03254</name>
</gene>
<proteinExistence type="predicted"/>
<keyword evidence="5 6" id="KW-0472">Membrane</keyword>
<feature type="transmembrane region" description="Helical" evidence="6">
    <location>
        <begin position="271"/>
        <end position="292"/>
    </location>
</feature>
<evidence type="ECO:0000256" key="2">
    <source>
        <dbReference type="ARBA" id="ARBA00022475"/>
    </source>
</evidence>
<name>A0A174HU08_9FIRM</name>
<dbReference type="STRING" id="39482.ERS852491_03254"/>
<keyword evidence="3 6" id="KW-0812">Transmembrane</keyword>
<protein>
    <submittedName>
        <fullName evidence="7">Polysaccharide biosynthesis protein</fullName>
    </submittedName>
</protein>
<dbReference type="OrthoDB" id="3224024at2"/>
<dbReference type="RefSeq" id="WP_055154232.1">
    <property type="nucleotide sequence ID" value="NZ_CYZU01000033.1"/>
</dbReference>
<feature type="transmembrane region" description="Helical" evidence="6">
    <location>
        <begin position="161"/>
        <end position="178"/>
    </location>
</feature>
<evidence type="ECO:0000256" key="5">
    <source>
        <dbReference type="ARBA" id="ARBA00023136"/>
    </source>
</evidence>
<feature type="transmembrane region" description="Helical" evidence="6">
    <location>
        <begin position="129"/>
        <end position="149"/>
    </location>
</feature>
<evidence type="ECO:0000313" key="7">
    <source>
        <dbReference type="EMBL" id="CUO77086.1"/>
    </source>
</evidence>
<keyword evidence="4 6" id="KW-1133">Transmembrane helix</keyword>
<dbReference type="GO" id="GO:0005886">
    <property type="term" value="C:plasma membrane"/>
    <property type="evidence" value="ECO:0007669"/>
    <property type="project" value="UniProtKB-SubCell"/>
</dbReference>
<dbReference type="PANTHER" id="PTHR30250">
    <property type="entry name" value="PST FAMILY PREDICTED COLANIC ACID TRANSPORTER"/>
    <property type="match status" value="1"/>
</dbReference>
<dbReference type="PANTHER" id="PTHR30250:SF26">
    <property type="entry name" value="PSMA PROTEIN"/>
    <property type="match status" value="1"/>
</dbReference>
<feature type="transmembrane region" description="Helical" evidence="6">
    <location>
        <begin position="377"/>
        <end position="396"/>
    </location>
</feature>
<evidence type="ECO:0000256" key="1">
    <source>
        <dbReference type="ARBA" id="ARBA00004651"/>
    </source>
</evidence>
<dbReference type="InterPro" id="IPR050833">
    <property type="entry name" value="Poly_Biosynth_Transport"/>
</dbReference>
<feature type="transmembrane region" description="Helical" evidence="6">
    <location>
        <begin position="304"/>
        <end position="325"/>
    </location>
</feature>
<keyword evidence="2" id="KW-1003">Cell membrane</keyword>
<dbReference type="Pfam" id="PF01943">
    <property type="entry name" value="Polysacc_synt"/>
    <property type="match status" value="1"/>
</dbReference>
<evidence type="ECO:0000256" key="3">
    <source>
        <dbReference type="ARBA" id="ARBA00022692"/>
    </source>
</evidence>
<feature type="transmembrane region" description="Helical" evidence="6">
    <location>
        <begin position="345"/>
        <end position="365"/>
    </location>
</feature>
<feature type="transmembrane region" description="Helical" evidence="6">
    <location>
        <begin position="184"/>
        <end position="205"/>
    </location>
</feature>
<evidence type="ECO:0000313" key="8">
    <source>
        <dbReference type="Proteomes" id="UP000095544"/>
    </source>
</evidence>
<feature type="transmembrane region" description="Helical" evidence="6">
    <location>
        <begin position="435"/>
        <end position="460"/>
    </location>
</feature>
<feature type="transmembrane region" description="Helical" evidence="6">
    <location>
        <begin position="226"/>
        <end position="251"/>
    </location>
</feature>
<feature type="transmembrane region" description="Helical" evidence="6">
    <location>
        <begin position="466"/>
        <end position="488"/>
    </location>
</feature>
<dbReference type="CDD" id="cd12082">
    <property type="entry name" value="MATE_like"/>
    <property type="match status" value="1"/>
</dbReference>
<sequence length="503" mass="56047">MKNKQLFINMISSLISFGVNLGINLLLTPYIIAKLGSEAYSFIPIANNFIQYISIFTAALNAMASRFITIELQKNNNHGANEYFTSVLIANTVLSMFLTIPGILMVLYIDSILNVPIEVLSDVQITFTFVGINLVISLIGNVFSVATFAKNKLYLSSLKTIQGNLARVLLIIVLFVLFKPHLYYVSLSAIVSTAILTLGNLYYTKRLLPEIKIKRKFFKISAIKELLMLGVWNSINQLSVVLLTSLDLLIANVCLGATAGGQFSIAKNIPTLIQSLVGVLVSIFIPEFTILYAKNEKEKLSERVNFSVQIMGWLITLPIAFLMINGKEFFMLWVPGEDAILLHKLSLLTIIPMIITGSVNTIFNVYTVTGKLKTPALVLLVSGIFNVSAVLLLLRFTNLGIFAIPLVAALVGIIRNTIFTPLYAAKCLEIKWYSFYIAIIKGIFCTITMCIICIIIKQFIICNSWVNFIFSACISVIITMPINFIILFSKKDRKSILELIRKK</sequence>
<evidence type="ECO:0000256" key="4">
    <source>
        <dbReference type="ARBA" id="ARBA00022989"/>
    </source>
</evidence>
<dbReference type="Proteomes" id="UP000095544">
    <property type="component" value="Unassembled WGS sequence"/>
</dbReference>
<dbReference type="InterPro" id="IPR002797">
    <property type="entry name" value="Polysacc_synth"/>
</dbReference>
<feature type="transmembrane region" description="Helical" evidence="6">
    <location>
        <begin position="39"/>
        <end position="62"/>
    </location>
</feature>
<feature type="transmembrane region" description="Helical" evidence="6">
    <location>
        <begin position="83"/>
        <end position="109"/>
    </location>
</feature>
<organism evidence="7 8">
    <name type="scientific">Faecalicatena contorta</name>
    <dbReference type="NCBI Taxonomy" id="39482"/>
    <lineage>
        <taxon>Bacteria</taxon>
        <taxon>Bacillati</taxon>
        <taxon>Bacillota</taxon>
        <taxon>Clostridia</taxon>
        <taxon>Lachnospirales</taxon>
        <taxon>Lachnospiraceae</taxon>
        <taxon>Faecalicatena</taxon>
    </lineage>
</organism>
<feature type="transmembrane region" description="Helical" evidence="6">
    <location>
        <begin position="402"/>
        <end position="423"/>
    </location>
</feature>
<reference evidence="7 8" key="1">
    <citation type="submission" date="2015-09" db="EMBL/GenBank/DDBJ databases">
        <authorList>
            <consortium name="Pathogen Informatics"/>
        </authorList>
    </citation>
    <scope>NUCLEOTIDE SEQUENCE [LARGE SCALE GENOMIC DNA]</scope>
    <source>
        <strain evidence="7 8">2789STDY5834876</strain>
    </source>
</reference>
<comment type="subcellular location">
    <subcellularLocation>
        <location evidence="1">Cell membrane</location>
        <topology evidence="1">Multi-pass membrane protein</topology>
    </subcellularLocation>
</comment>
<dbReference type="AlphaFoldDB" id="A0A174HU08"/>